<proteinExistence type="predicted"/>
<accession>A0ABT0ASD5</accession>
<gene>
    <name evidence="1" type="ORF">GYN21_05175</name>
</gene>
<comment type="caution">
    <text evidence="1">The sequence shown here is derived from an EMBL/GenBank/DDBJ whole genome shotgun (WGS) entry which is preliminary data.</text>
</comment>
<dbReference type="RefSeq" id="WP_244034507.1">
    <property type="nucleotide sequence ID" value="NZ_JAAECS010000003.1"/>
</dbReference>
<organism evidence="1 2">
    <name type="scientific">Pseudolactococcus carnosus</name>
    <dbReference type="NCBI Taxonomy" id="2749961"/>
    <lineage>
        <taxon>Bacteria</taxon>
        <taxon>Bacillati</taxon>
        <taxon>Bacillota</taxon>
        <taxon>Bacilli</taxon>
        <taxon>Lactobacillales</taxon>
        <taxon>Streptococcaceae</taxon>
        <taxon>Pseudolactococcus</taxon>
    </lineage>
</organism>
<sequence length="129" mass="14344">MSGSIALLILVSGLVYYLYINRTDNSETLTYDGKTYYATAYITPNLSGDGKDTKIFGGATYVGDYKNKKLDLKTKSINELYLNESTDQSLVLQASVLQLKNDKLYLCFSGSMGRIGYLQVPDSLLARLR</sequence>
<dbReference type="EMBL" id="JAAECS010000003">
    <property type="protein sequence ID" value="MCJ1989609.1"/>
    <property type="molecule type" value="Genomic_DNA"/>
</dbReference>
<keyword evidence="2" id="KW-1185">Reference proteome</keyword>
<evidence type="ECO:0000313" key="2">
    <source>
        <dbReference type="Proteomes" id="UP001522450"/>
    </source>
</evidence>
<evidence type="ECO:0000313" key="1">
    <source>
        <dbReference type="EMBL" id="MCJ1989609.1"/>
    </source>
</evidence>
<name>A0ABT0ASD5_9LACT</name>
<protein>
    <submittedName>
        <fullName evidence="1">Uncharacterized protein</fullName>
    </submittedName>
</protein>
<dbReference type="Proteomes" id="UP001522450">
    <property type="component" value="Unassembled WGS sequence"/>
</dbReference>
<reference evidence="1 2" key="1">
    <citation type="journal article" date="2022" name="Microbiol. Res.">
        <title>Comparative genome analysis, predicted lifestyle and antimicrobial strategies of Lactococcus carnosus and Lactococcus paracarnosus isolated from meat.</title>
        <authorList>
            <person name="Werum V."/>
            <person name="Ehrmann M."/>
            <person name="Vogel R."/>
            <person name="Hilgarth M."/>
        </authorList>
    </citation>
    <scope>NUCLEOTIDE SEQUENCE [LARGE SCALE GENOMIC DNA]</scope>
    <source>
        <strain evidence="1 2">TMW22177</strain>
    </source>
</reference>